<dbReference type="AlphaFoldDB" id="A0A1I2AMJ6"/>
<dbReference type="SUPFAM" id="SSF55811">
    <property type="entry name" value="Nudix"/>
    <property type="match status" value="1"/>
</dbReference>
<dbReference type="Gene3D" id="3.90.79.10">
    <property type="entry name" value="Nucleoside Triphosphate Pyrophosphohydrolase"/>
    <property type="match status" value="1"/>
</dbReference>
<dbReference type="OrthoDB" id="7376250at2"/>
<feature type="domain" description="Nudix hydrolase" evidence="1">
    <location>
        <begin position="7"/>
        <end position="67"/>
    </location>
</feature>
<keyword evidence="3" id="KW-1185">Reference proteome</keyword>
<dbReference type="RefSeq" id="WP_091186793.1">
    <property type="nucleotide sequence ID" value="NZ_FOMT01000003.1"/>
</dbReference>
<dbReference type="EMBL" id="FOMT01000003">
    <property type="protein sequence ID" value="SFE45255.1"/>
    <property type="molecule type" value="Genomic_DNA"/>
</dbReference>
<name>A0A1I2AMJ6_9BACL</name>
<accession>A0A1I2AMJ6</accession>
<protein>
    <submittedName>
        <fullName evidence="2">NUDIX domain-containing protein</fullName>
    </submittedName>
</protein>
<evidence type="ECO:0000313" key="2">
    <source>
        <dbReference type="EMBL" id="SFE45255.1"/>
    </source>
</evidence>
<evidence type="ECO:0000313" key="3">
    <source>
        <dbReference type="Proteomes" id="UP000198855"/>
    </source>
</evidence>
<dbReference type="Proteomes" id="UP000198855">
    <property type="component" value="Unassembled WGS sequence"/>
</dbReference>
<proteinExistence type="predicted"/>
<gene>
    <name evidence="2" type="ORF">SAMN05216378_3167</name>
</gene>
<dbReference type="InterPro" id="IPR015797">
    <property type="entry name" value="NUDIX_hydrolase-like_dom_sf"/>
</dbReference>
<dbReference type="STRING" id="1045775.SAMN05216378_3167"/>
<organism evidence="2 3">
    <name type="scientific">Paenibacillus catalpae</name>
    <dbReference type="NCBI Taxonomy" id="1045775"/>
    <lineage>
        <taxon>Bacteria</taxon>
        <taxon>Bacillati</taxon>
        <taxon>Bacillota</taxon>
        <taxon>Bacilli</taxon>
        <taxon>Bacillales</taxon>
        <taxon>Paenibacillaceae</taxon>
        <taxon>Paenibacillus</taxon>
    </lineage>
</organism>
<sequence>MLPCANALGVIIHNDTILVEEKHEHSKGTGYYYRPIGGTIELGEHSRETLVREYHEELGADFTIIRYICCFDPVN</sequence>
<dbReference type="Pfam" id="PF00293">
    <property type="entry name" value="NUDIX"/>
    <property type="match status" value="1"/>
</dbReference>
<evidence type="ECO:0000259" key="1">
    <source>
        <dbReference type="Pfam" id="PF00293"/>
    </source>
</evidence>
<dbReference type="InterPro" id="IPR000086">
    <property type="entry name" value="NUDIX_hydrolase_dom"/>
</dbReference>
<reference evidence="3" key="1">
    <citation type="submission" date="2016-10" db="EMBL/GenBank/DDBJ databases">
        <authorList>
            <person name="Varghese N."/>
            <person name="Submissions S."/>
        </authorList>
    </citation>
    <scope>NUCLEOTIDE SEQUENCE [LARGE SCALE GENOMIC DNA]</scope>
    <source>
        <strain evidence="3">CGMCC 1.10784</strain>
    </source>
</reference>